<dbReference type="RefSeq" id="WP_132289208.1">
    <property type="nucleotide sequence ID" value="NZ_SMFU01000007.1"/>
</dbReference>
<dbReference type="Pfam" id="PF13460">
    <property type="entry name" value="NAD_binding_10"/>
    <property type="match status" value="1"/>
</dbReference>
<dbReference type="PANTHER" id="PTHR12126">
    <property type="entry name" value="NADH-UBIQUINONE OXIDOREDUCTASE 39 KDA SUBUNIT-RELATED"/>
    <property type="match status" value="1"/>
</dbReference>
<protein>
    <submittedName>
        <fullName evidence="3">Uncharacterized protein YbjT (DUF2867 family)</fullName>
    </submittedName>
</protein>
<gene>
    <name evidence="3" type="ORF">CLV83_1338</name>
</gene>
<feature type="transmembrane region" description="Helical" evidence="1">
    <location>
        <begin position="378"/>
        <end position="396"/>
    </location>
</feature>
<keyword evidence="1" id="KW-0812">Transmembrane</keyword>
<dbReference type="GO" id="GO:0044877">
    <property type="term" value="F:protein-containing complex binding"/>
    <property type="evidence" value="ECO:0007669"/>
    <property type="project" value="TreeGrafter"/>
</dbReference>
<dbReference type="OrthoDB" id="9776313at2"/>
<dbReference type="Pfam" id="PF13781">
    <property type="entry name" value="DoxX_3"/>
    <property type="match status" value="1"/>
</dbReference>
<dbReference type="InterPro" id="IPR025695">
    <property type="entry name" value="DoxX-like"/>
</dbReference>
<dbReference type="EMBL" id="SMFU01000007">
    <property type="protein sequence ID" value="TCK09233.1"/>
    <property type="molecule type" value="Genomic_DNA"/>
</dbReference>
<evidence type="ECO:0000256" key="1">
    <source>
        <dbReference type="SAM" id="Phobius"/>
    </source>
</evidence>
<evidence type="ECO:0000313" key="4">
    <source>
        <dbReference type="Proteomes" id="UP000294546"/>
    </source>
</evidence>
<feature type="transmembrane region" description="Helical" evidence="1">
    <location>
        <begin position="344"/>
        <end position="371"/>
    </location>
</feature>
<dbReference type="CDD" id="cd05271">
    <property type="entry name" value="NDUFA9_like_SDR_a"/>
    <property type="match status" value="1"/>
</dbReference>
<dbReference type="InterPro" id="IPR036291">
    <property type="entry name" value="NAD(P)-bd_dom_sf"/>
</dbReference>
<dbReference type="AlphaFoldDB" id="A0A4R1GPI2"/>
<evidence type="ECO:0000313" key="3">
    <source>
        <dbReference type="EMBL" id="TCK09233.1"/>
    </source>
</evidence>
<keyword evidence="1" id="KW-0472">Membrane</keyword>
<organism evidence="3 4">
    <name type="scientific">Marinobacterium mangrovicola</name>
    <dbReference type="NCBI Taxonomy" id="1476959"/>
    <lineage>
        <taxon>Bacteria</taxon>
        <taxon>Pseudomonadati</taxon>
        <taxon>Pseudomonadota</taxon>
        <taxon>Gammaproteobacteria</taxon>
        <taxon>Oceanospirillales</taxon>
        <taxon>Oceanospirillaceae</taxon>
        <taxon>Marinobacterium</taxon>
    </lineage>
</organism>
<name>A0A4R1GPI2_9GAMM</name>
<feature type="domain" description="NAD(P)-binding" evidence="2">
    <location>
        <begin position="7"/>
        <end position="151"/>
    </location>
</feature>
<dbReference type="SUPFAM" id="SSF51735">
    <property type="entry name" value="NAD(P)-binding Rossmann-fold domains"/>
    <property type="match status" value="1"/>
</dbReference>
<keyword evidence="4" id="KW-1185">Reference proteome</keyword>
<comment type="caution">
    <text evidence="3">The sequence shown here is derived from an EMBL/GenBank/DDBJ whole genome shotgun (WGS) entry which is preliminary data.</text>
</comment>
<evidence type="ECO:0000259" key="2">
    <source>
        <dbReference type="Pfam" id="PF13460"/>
    </source>
</evidence>
<dbReference type="InterPro" id="IPR016040">
    <property type="entry name" value="NAD(P)-bd_dom"/>
</dbReference>
<sequence>MNILLCGSNGFIGKNLYQYLTANGHHVRAAVRNAENFQRYYPEADTVQVDFRRDHDIGSWLPRLEDIDLVINAVGIIRETGTQRFEDIHQNAPCSLFDACVEARVRRVIQISALGADRHAESNYHLSKRAADRHLSKCDLDWTILRPSIVYGPGAKSTELFKALAALPLTPLVGHGEQLIQPIYIKDVAKAISLCLEADTTVHKHIDLVGPQSISFAALLSLHRNWLGLGALRPLPIKYPVALKLGKLAGKLGNAPVTEETVAMLARGNTSDVSAFVQAFKFTPRSPSDELGQHPAQTADRWYSSLFFMPWLLRWCIALVWVVTGVCSLGIYPESESLKILEQAGITGALATLLLYGGGLVDLAIGLMMLFDRWIKSVLVIQLSIMMIYTLIITGLLPELWLHPFGPVTKNLPMAAATLCLLAMTRK</sequence>
<keyword evidence="1" id="KW-1133">Transmembrane helix</keyword>
<accession>A0A4R1GPI2</accession>
<dbReference type="PANTHER" id="PTHR12126:SF11">
    <property type="entry name" value="NADH DEHYDROGENASE [UBIQUINONE] 1 ALPHA SUBCOMPLEX SUBUNIT 9, MITOCHONDRIAL"/>
    <property type="match status" value="1"/>
</dbReference>
<reference evidence="3 4" key="1">
    <citation type="submission" date="2019-03" db="EMBL/GenBank/DDBJ databases">
        <title>Genomic Encyclopedia of Archaeal and Bacterial Type Strains, Phase II (KMG-II): from individual species to whole genera.</title>
        <authorList>
            <person name="Goeker M."/>
        </authorList>
    </citation>
    <scope>NUCLEOTIDE SEQUENCE [LARGE SCALE GENOMIC DNA]</scope>
    <source>
        <strain evidence="3 4">DSM 27697</strain>
    </source>
</reference>
<proteinExistence type="predicted"/>
<dbReference type="InterPro" id="IPR051207">
    <property type="entry name" value="ComplexI_NDUFA9_subunit"/>
</dbReference>
<feature type="transmembrane region" description="Helical" evidence="1">
    <location>
        <begin position="311"/>
        <end position="332"/>
    </location>
</feature>
<dbReference type="Gene3D" id="3.40.50.720">
    <property type="entry name" value="NAD(P)-binding Rossmann-like Domain"/>
    <property type="match status" value="1"/>
</dbReference>
<dbReference type="Proteomes" id="UP000294546">
    <property type="component" value="Unassembled WGS sequence"/>
</dbReference>